<evidence type="ECO:0000256" key="1">
    <source>
        <dbReference type="SAM" id="MobiDB-lite"/>
    </source>
</evidence>
<proteinExistence type="predicted"/>
<protein>
    <submittedName>
        <fullName evidence="2">Uncharacterized protein</fullName>
    </submittedName>
</protein>
<reference evidence="2" key="2">
    <citation type="submission" date="2018-07" db="EMBL/GenBank/DDBJ databases">
        <authorList>
            <consortium name="NCBI Pathogen Detection Project"/>
        </authorList>
    </citation>
    <scope>NUCLEOTIDE SEQUENCE</scope>
    <source>
        <strain evidence="2">09051564_33_guinea_fowl_Incl1_ESC-S_2009</strain>
    </source>
</reference>
<sequence>MDILQKLKKILLKIFKIETKVAYSKKRTNRNRKRRVSRSNNEAYNKVMSKYNKGSHSFDVPDLKEEYQKIEDEKEKQKIK</sequence>
<organism evidence="2">
    <name type="scientific">Salmonella infantis</name>
    <dbReference type="NCBI Taxonomy" id="595"/>
    <lineage>
        <taxon>Bacteria</taxon>
        <taxon>Pseudomonadati</taxon>
        <taxon>Pseudomonadota</taxon>
        <taxon>Gammaproteobacteria</taxon>
        <taxon>Enterobacterales</taxon>
        <taxon>Enterobacteriaceae</taxon>
        <taxon>Salmonella</taxon>
    </lineage>
</organism>
<evidence type="ECO:0000313" key="2">
    <source>
        <dbReference type="EMBL" id="HAF0301443.1"/>
    </source>
</evidence>
<name>A0A740PVF8_SALIN</name>
<dbReference type="EMBL" id="DAATVP010000028">
    <property type="protein sequence ID" value="HAF0301443.1"/>
    <property type="molecule type" value="Genomic_DNA"/>
</dbReference>
<gene>
    <name evidence="2" type="ORF">G9W72_004589</name>
</gene>
<dbReference type="AlphaFoldDB" id="A0A740PVF8"/>
<accession>A0A740PVF8</accession>
<reference evidence="2" key="1">
    <citation type="journal article" date="2018" name="Genome Biol.">
        <title>SKESA: strategic k-mer extension for scrupulous assemblies.</title>
        <authorList>
            <person name="Souvorov A."/>
            <person name="Agarwala R."/>
            <person name="Lipman D.J."/>
        </authorList>
    </citation>
    <scope>NUCLEOTIDE SEQUENCE</scope>
    <source>
        <strain evidence="2">09051564_33_guinea_fowl_Incl1_ESC-S_2009</strain>
    </source>
</reference>
<comment type="caution">
    <text evidence="2">The sequence shown here is derived from an EMBL/GenBank/DDBJ whole genome shotgun (WGS) entry which is preliminary data.</text>
</comment>
<feature type="compositionally biased region" description="Basic residues" evidence="1">
    <location>
        <begin position="26"/>
        <end position="37"/>
    </location>
</feature>
<feature type="region of interest" description="Disordered" evidence="1">
    <location>
        <begin position="26"/>
        <end position="62"/>
    </location>
</feature>